<feature type="domain" description="AAA+ ATPase" evidence="1">
    <location>
        <begin position="264"/>
        <end position="415"/>
    </location>
</feature>
<reference evidence="2" key="2">
    <citation type="submission" date="2011-01" db="EMBL/GenBank/DDBJ databases">
        <title>The Non-contiguous Finished genome of Clostridium papyrosolvens.</title>
        <authorList>
            <person name="Lucas S."/>
            <person name="Copeland A."/>
            <person name="Lapidus A."/>
            <person name="Cheng J.-F."/>
            <person name="Goodwin L."/>
            <person name="Pitluck S."/>
            <person name="Misra M."/>
            <person name="Chertkov O."/>
            <person name="Detter J.C."/>
            <person name="Han C."/>
            <person name="Tapia R."/>
            <person name="Land M."/>
            <person name="Hauser L."/>
            <person name="Kyrpides N."/>
            <person name="Ivanova N."/>
            <person name="Pagani I."/>
            <person name="Mouttaki H."/>
            <person name="He Z."/>
            <person name="Zhou J."/>
            <person name="Hemme C.L."/>
            <person name="Woyke T."/>
        </authorList>
    </citation>
    <scope>NUCLEOTIDE SEQUENCE [LARGE SCALE GENOMIC DNA]</scope>
    <source>
        <strain evidence="2">DSM 2782</strain>
    </source>
</reference>
<dbReference type="InterPro" id="IPR039418">
    <property type="entry name" value="LexA-like"/>
</dbReference>
<dbReference type="CDD" id="cd00009">
    <property type="entry name" value="AAA"/>
    <property type="match status" value="1"/>
</dbReference>
<evidence type="ECO:0000313" key="3">
    <source>
        <dbReference type="Proteomes" id="UP000003860"/>
    </source>
</evidence>
<proteinExistence type="predicted"/>
<dbReference type="AlphaFoldDB" id="F1TBZ8"/>
<dbReference type="eggNOG" id="COG0507">
    <property type="taxonomic scope" value="Bacteria"/>
</dbReference>
<name>F1TBZ8_9FIRM</name>
<dbReference type="Proteomes" id="UP000003860">
    <property type="component" value="Unassembled WGS sequence"/>
</dbReference>
<dbReference type="InterPro" id="IPR015927">
    <property type="entry name" value="Peptidase_S24_S26A/B/C"/>
</dbReference>
<dbReference type="eggNOG" id="COG3410">
    <property type="taxonomic scope" value="Bacteria"/>
</dbReference>
<dbReference type="SMART" id="SM00382">
    <property type="entry name" value="AAA"/>
    <property type="match status" value="1"/>
</dbReference>
<dbReference type="eggNOG" id="COG2932">
    <property type="taxonomic scope" value="Bacteria"/>
</dbReference>
<protein>
    <submittedName>
        <fullName evidence="2">Peptidase S24/S26A/S26B, conserved region</fullName>
    </submittedName>
</protein>
<comment type="caution">
    <text evidence="2">The sequence shown here is derived from an EMBL/GenBank/DDBJ whole genome shotgun (WGS) entry which is preliminary data.</text>
</comment>
<evidence type="ECO:0000259" key="1">
    <source>
        <dbReference type="SMART" id="SM00382"/>
    </source>
</evidence>
<reference evidence="2" key="1">
    <citation type="submission" date="2009-07" db="EMBL/GenBank/DDBJ databases">
        <authorList>
            <consortium name="US DOE Joint Genome Institute (JGI-PGF)"/>
            <person name="Lucas S."/>
            <person name="Copeland A."/>
            <person name="Lapidus A."/>
            <person name="Glavina del Rio T."/>
            <person name="Tice H."/>
            <person name="Bruce D."/>
            <person name="Goodwin L."/>
            <person name="Pitluck S."/>
            <person name="Larimer F."/>
            <person name="Land M.L."/>
            <person name="Mouttaki H."/>
            <person name="He Z."/>
            <person name="Zhou J."/>
            <person name="Hemme C.L."/>
        </authorList>
    </citation>
    <scope>NUCLEOTIDE SEQUENCE</scope>
    <source>
        <strain evidence="2">DSM 2782</strain>
    </source>
</reference>
<sequence length="800" mass="91561">MRLYSGTTVQFVNDNIQNQIAEKLRRSFYDYYGFNPSIGEVHSWQNSLKAFSQTVQYSGLDDHGIILEYQLPLTSKRLDCLISGRNVNDEDNAVIVELKQWEKCESSDAQNEVCTWINGAHRDILHPSVQVGQYRLYLEDTHTAFYDGANPVQLHSCAYLHNYHFQADDAIFDSKFQQVISENPVFTANDVDKLKDYLQKNLGRGNGLEVLKKIEQSKYRASKKLMDHVGNVIKGNSGYILLDEQKVVFDRVFAEATRGFHDKQKSVVIVKGGPGTGKSVIAINLMADLLLKGYNSQYATGSRAFTETLRDVIGRRGSVQFKYFNSYMQAENNEVDVLICDEAHRIRKTSNNRFTPASKKSDLAQIDEIIRAAKVSVFFIDDRQVVRPDEIGSVDYIKESASAHKCKIIEFEELETQFRCNGSDGFINWINNTLGIKRTANAIWNQNEETFDFRIFDSPESLEQTIVEKNNQGYKARLTAGFCWNWSEAKNDGTLVNDVVIGDFSRPWNAKPEAKKLAADIPKATLWAHHPNGLNQVGCIYTAQGFEFDYVGVIFGEDLIYDLEKQGWFGNKSKSADNTVKRSKENFIDLVKNTYRVLMTRGMKGCYVYFMDKSTELYFKSRIEKSTLKGEFIHIVPDQETNGILEEINDNRKFKDFLPVYSLKAVATNFIREEYVEQLGWMKVNEQLKLGNDMFIAQVVGRSMEPTIKDGAFCVFRFERGGSRNGKVVLVESRHVSDPESLQSYTIKRYRSKKVYQTDGTWIHEKIILSPDNIDFEDIILENVNEDEFKVVAEFITVLD</sequence>
<dbReference type="InterPro" id="IPR018647">
    <property type="entry name" value="SLFN_3-like_DNA/RNA_helicase"/>
</dbReference>
<organism evidence="2 3">
    <name type="scientific">Ruminiclostridium papyrosolvens DSM 2782</name>
    <dbReference type="NCBI Taxonomy" id="588581"/>
    <lineage>
        <taxon>Bacteria</taxon>
        <taxon>Bacillati</taxon>
        <taxon>Bacillota</taxon>
        <taxon>Clostridia</taxon>
        <taxon>Eubacteriales</taxon>
        <taxon>Oscillospiraceae</taxon>
        <taxon>Ruminiclostridium</taxon>
    </lineage>
</organism>
<accession>F1TBZ8</accession>
<evidence type="ECO:0000313" key="2">
    <source>
        <dbReference type="EMBL" id="EGD48169.1"/>
    </source>
</evidence>
<dbReference type="SUPFAM" id="SSF52540">
    <property type="entry name" value="P-loop containing nucleoside triphosphate hydrolases"/>
    <property type="match status" value="2"/>
</dbReference>
<keyword evidence="3" id="KW-1185">Reference proteome</keyword>
<dbReference type="CDD" id="cd06529">
    <property type="entry name" value="S24_LexA-like"/>
    <property type="match status" value="1"/>
</dbReference>
<dbReference type="SUPFAM" id="SSF51306">
    <property type="entry name" value="LexA/Signal peptidase"/>
    <property type="match status" value="1"/>
</dbReference>
<dbReference type="STRING" id="588581.Cpap_2866"/>
<dbReference type="OrthoDB" id="3193269at2"/>
<dbReference type="InterPro" id="IPR036286">
    <property type="entry name" value="LexA/Signal_pep-like_sf"/>
</dbReference>
<dbReference type="Pfam" id="PF00717">
    <property type="entry name" value="Peptidase_S24"/>
    <property type="match status" value="1"/>
</dbReference>
<dbReference type="Gene3D" id="3.40.50.300">
    <property type="entry name" value="P-loop containing nucleotide triphosphate hydrolases"/>
    <property type="match status" value="1"/>
</dbReference>
<dbReference type="InterPro" id="IPR003593">
    <property type="entry name" value="AAA+_ATPase"/>
</dbReference>
<dbReference type="Gene3D" id="2.10.109.10">
    <property type="entry name" value="Umud Fragment, subunit A"/>
    <property type="match status" value="1"/>
</dbReference>
<dbReference type="Pfam" id="PF09848">
    <property type="entry name" value="SLFN-g3_helicase"/>
    <property type="match status" value="1"/>
</dbReference>
<dbReference type="InterPro" id="IPR027417">
    <property type="entry name" value="P-loop_NTPase"/>
</dbReference>
<gene>
    <name evidence="2" type="ORF">Cpap_2866</name>
</gene>
<dbReference type="EMBL" id="ACXX02000005">
    <property type="protein sequence ID" value="EGD48169.1"/>
    <property type="molecule type" value="Genomic_DNA"/>
</dbReference>
<dbReference type="RefSeq" id="WP_004619000.1">
    <property type="nucleotide sequence ID" value="NZ_ACXX02000005.1"/>
</dbReference>